<evidence type="ECO:0000256" key="14">
    <source>
        <dbReference type="ARBA" id="ARBA00038929"/>
    </source>
</evidence>
<evidence type="ECO:0000256" key="5">
    <source>
        <dbReference type="ARBA" id="ARBA00022801"/>
    </source>
</evidence>
<feature type="region of interest" description="Disordered" evidence="17">
    <location>
        <begin position="190"/>
        <end position="229"/>
    </location>
</feature>
<evidence type="ECO:0000256" key="6">
    <source>
        <dbReference type="ARBA" id="ARBA00022968"/>
    </source>
</evidence>
<evidence type="ECO:0000259" key="19">
    <source>
        <dbReference type="Pfam" id="PF00150"/>
    </source>
</evidence>
<evidence type="ECO:0000256" key="16">
    <source>
        <dbReference type="RuleBase" id="RU361153"/>
    </source>
</evidence>
<evidence type="ECO:0000256" key="7">
    <source>
        <dbReference type="ARBA" id="ARBA00022989"/>
    </source>
</evidence>
<keyword evidence="10 16" id="KW-0326">Glycosidase</keyword>
<evidence type="ECO:0000256" key="1">
    <source>
        <dbReference type="ARBA" id="ARBA00004401"/>
    </source>
</evidence>
<evidence type="ECO:0000256" key="4">
    <source>
        <dbReference type="ARBA" id="ARBA00022692"/>
    </source>
</evidence>
<comment type="subcellular location">
    <subcellularLocation>
        <location evidence="1">Cell membrane</location>
        <topology evidence="1">Single-pass type II membrane protein</topology>
    </subcellularLocation>
</comment>
<evidence type="ECO:0000313" key="21">
    <source>
        <dbReference type="Proteomes" id="UP001632037"/>
    </source>
</evidence>
<dbReference type="AlphaFoldDB" id="A0ABD3FDV9"/>
<dbReference type="SUPFAM" id="SSF51445">
    <property type="entry name" value="(Trans)glycosidases"/>
    <property type="match status" value="1"/>
</dbReference>
<evidence type="ECO:0000256" key="9">
    <source>
        <dbReference type="ARBA" id="ARBA00023180"/>
    </source>
</evidence>
<evidence type="ECO:0000256" key="15">
    <source>
        <dbReference type="ARBA" id="ARBA00041260"/>
    </source>
</evidence>
<name>A0ABD3FDV9_9STRA</name>
<comment type="catalytic activity">
    <reaction evidence="12">
        <text>Successive hydrolysis of beta-D-glucose units from the non-reducing ends of (1-&gt;3)-beta-D-glucans, releasing alpha-glucose.</text>
        <dbReference type="EC" id="3.2.1.58"/>
    </reaction>
</comment>
<keyword evidence="7" id="KW-1133">Transmembrane helix</keyword>
<evidence type="ECO:0000256" key="18">
    <source>
        <dbReference type="SAM" id="SignalP"/>
    </source>
</evidence>
<feature type="signal peptide" evidence="18">
    <location>
        <begin position="1"/>
        <end position="15"/>
    </location>
</feature>
<dbReference type="InterPro" id="IPR017853">
    <property type="entry name" value="GH"/>
</dbReference>
<keyword evidence="5 16" id="KW-0378">Hydrolase</keyword>
<feature type="domain" description="Glycoside hydrolase family 5" evidence="19">
    <location>
        <begin position="67"/>
        <end position="178"/>
    </location>
</feature>
<feature type="chain" id="PRO_5044794834" description="glucan 1,3-beta-glucosidase" evidence="18">
    <location>
        <begin position="16"/>
        <end position="229"/>
    </location>
</feature>
<keyword evidence="18" id="KW-0732">Signal</keyword>
<keyword evidence="9" id="KW-0325">Glycoprotein</keyword>
<keyword evidence="6" id="KW-0735">Signal-anchor</keyword>
<proteinExistence type="inferred from homology"/>
<dbReference type="EMBL" id="JBIMZQ010000023">
    <property type="protein sequence ID" value="KAL3664499.1"/>
    <property type="molecule type" value="Genomic_DNA"/>
</dbReference>
<evidence type="ECO:0000256" key="3">
    <source>
        <dbReference type="ARBA" id="ARBA00022475"/>
    </source>
</evidence>
<dbReference type="GO" id="GO:0004338">
    <property type="term" value="F:glucan exo-1,3-beta-glucosidase activity"/>
    <property type="evidence" value="ECO:0007669"/>
    <property type="project" value="UniProtKB-EC"/>
</dbReference>
<dbReference type="GO" id="GO:0071555">
    <property type="term" value="P:cell wall organization"/>
    <property type="evidence" value="ECO:0007669"/>
    <property type="project" value="UniProtKB-KW"/>
</dbReference>
<organism evidence="20 21">
    <name type="scientific">Phytophthora oleae</name>
    <dbReference type="NCBI Taxonomy" id="2107226"/>
    <lineage>
        <taxon>Eukaryota</taxon>
        <taxon>Sar</taxon>
        <taxon>Stramenopiles</taxon>
        <taxon>Oomycota</taxon>
        <taxon>Peronosporomycetes</taxon>
        <taxon>Peronosporales</taxon>
        <taxon>Peronosporaceae</taxon>
        <taxon>Phytophthora</taxon>
    </lineage>
</organism>
<dbReference type="PANTHER" id="PTHR31297:SF34">
    <property type="entry name" value="GLUCAN 1,3-BETA-GLUCOSIDASE 2"/>
    <property type="match status" value="1"/>
</dbReference>
<gene>
    <name evidence="20" type="ORF">V7S43_010251</name>
</gene>
<comment type="caution">
    <text evidence="20">The sequence shown here is derived from an EMBL/GenBank/DDBJ whole genome shotgun (WGS) entry which is preliminary data.</text>
</comment>
<keyword evidence="8" id="KW-0472">Membrane</keyword>
<keyword evidence="21" id="KW-1185">Reference proteome</keyword>
<evidence type="ECO:0000313" key="20">
    <source>
        <dbReference type="EMBL" id="KAL3664499.1"/>
    </source>
</evidence>
<dbReference type="InterPro" id="IPR050386">
    <property type="entry name" value="Glycosyl_hydrolase_5"/>
</dbReference>
<keyword evidence="4" id="KW-0812">Transmembrane</keyword>
<evidence type="ECO:0000256" key="17">
    <source>
        <dbReference type="SAM" id="MobiDB-lite"/>
    </source>
</evidence>
<sequence>MLLPTLFSFLITTRAKIRCGEARARAVNLGGWLVSEYWMSWDSFALWEGVPTDVASQGEYSIIKYLGKEAGTAAFEDHWQTWITESDIQEISSTGVLNTVRVPVSYWIIRNAVDSPGDDGDVFAPGGLKHLDTLINDWAMKHNLAVIVSLHAHQGSQNGYAHSARYTRNHWVEQLANEHRQLAEIRHVHRRSIQRQRGLPRPEPHERTSTTHRPEDFDGLLRRSVQPDT</sequence>
<keyword evidence="11" id="KW-0961">Cell wall biogenesis/degradation</keyword>
<comment type="function">
    <text evidence="13">Glucosidase involved in the degradation of cellulosic biomass. Active on lichenan.</text>
</comment>
<dbReference type="InterPro" id="IPR001547">
    <property type="entry name" value="Glyco_hydro_5"/>
</dbReference>
<evidence type="ECO:0000256" key="13">
    <source>
        <dbReference type="ARBA" id="ARBA00037126"/>
    </source>
</evidence>
<dbReference type="GO" id="GO:0005886">
    <property type="term" value="C:plasma membrane"/>
    <property type="evidence" value="ECO:0007669"/>
    <property type="project" value="UniProtKB-SubCell"/>
</dbReference>
<evidence type="ECO:0000256" key="12">
    <source>
        <dbReference type="ARBA" id="ARBA00036824"/>
    </source>
</evidence>
<evidence type="ECO:0000256" key="11">
    <source>
        <dbReference type="ARBA" id="ARBA00023316"/>
    </source>
</evidence>
<accession>A0ABD3FDV9</accession>
<evidence type="ECO:0000256" key="8">
    <source>
        <dbReference type="ARBA" id="ARBA00023136"/>
    </source>
</evidence>
<comment type="similarity">
    <text evidence="2 16">Belongs to the glycosyl hydrolase 5 (cellulase A) family.</text>
</comment>
<dbReference type="Pfam" id="PF00150">
    <property type="entry name" value="Cellulase"/>
    <property type="match status" value="1"/>
</dbReference>
<reference evidence="20 21" key="1">
    <citation type="submission" date="2024-09" db="EMBL/GenBank/DDBJ databases">
        <title>Genome sequencing and assembly of Phytophthora oleae, isolate VK10A, causative agent of rot of olive drupes.</title>
        <authorList>
            <person name="Conti Taguali S."/>
            <person name="Riolo M."/>
            <person name="La Spada F."/>
            <person name="Cacciola S.O."/>
            <person name="Dionisio G."/>
        </authorList>
    </citation>
    <scope>NUCLEOTIDE SEQUENCE [LARGE SCALE GENOMIC DNA]</scope>
    <source>
        <strain evidence="20 21">VK10A</strain>
    </source>
</reference>
<feature type="compositionally biased region" description="Basic and acidic residues" evidence="17">
    <location>
        <begin position="200"/>
        <end position="221"/>
    </location>
</feature>
<dbReference type="EC" id="3.2.1.58" evidence="14"/>
<keyword evidence="3" id="KW-1003">Cell membrane</keyword>
<evidence type="ECO:0000256" key="10">
    <source>
        <dbReference type="ARBA" id="ARBA00023295"/>
    </source>
</evidence>
<dbReference type="Gene3D" id="3.20.20.80">
    <property type="entry name" value="Glycosidases"/>
    <property type="match status" value="1"/>
</dbReference>
<dbReference type="Proteomes" id="UP001632037">
    <property type="component" value="Unassembled WGS sequence"/>
</dbReference>
<protein>
    <recommendedName>
        <fullName evidence="14">glucan 1,3-beta-glucosidase</fullName>
        <ecNumber evidence="14">3.2.1.58</ecNumber>
    </recommendedName>
    <alternativeName>
        <fullName evidence="15">Exo-1,3-beta-glucanase D</fullName>
    </alternativeName>
</protein>
<dbReference type="PANTHER" id="PTHR31297">
    <property type="entry name" value="GLUCAN ENDO-1,6-BETA-GLUCOSIDASE B"/>
    <property type="match status" value="1"/>
</dbReference>
<evidence type="ECO:0000256" key="2">
    <source>
        <dbReference type="ARBA" id="ARBA00005641"/>
    </source>
</evidence>